<reference evidence="3 4" key="1">
    <citation type="submission" date="2020-11" db="EMBL/GenBank/DDBJ databases">
        <title>Algicoccus daihaiensis sp.nov., isolated from Daihai Lake in Inner Mongolia.</title>
        <authorList>
            <person name="Kai J."/>
        </authorList>
    </citation>
    <scope>NUCLEOTIDE SEQUENCE [LARGE SCALE GENOMIC DNA]</scope>
    <source>
        <strain evidence="4">f23</strain>
    </source>
</reference>
<evidence type="ECO:0000313" key="3">
    <source>
        <dbReference type="EMBL" id="UOD50713.1"/>
    </source>
</evidence>
<evidence type="ECO:0000259" key="2">
    <source>
        <dbReference type="Pfam" id="PF07364"/>
    </source>
</evidence>
<protein>
    <submittedName>
        <fullName evidence="3">M81 family metallopeptidase</fullName>
    </submittedName>
</protein>
<dbReference type="Proteomes" id="UP000831607">
    <property type="component" value="Chromosome"/>
</dbReference>
<evidence type="ECO:0000313" key="4">
    <source>
        <dbReference type="Proteomes" id="UP000831607"/>
    </source>
</evidence>
<dbReference type="EMBL" id="CP063982">
    <property type="protein sequence ID" value="UOD50713.1"/>
    <property type="molecule type" value="Genomic_DNA"/>
</dbReference>
<dbReference type="InterPro" id="IPR010799">
    <property type="entry name" value="MlrC_C"/>
</dbReference>
<dbReference type="InterPro" id="IPR015995">
    <property type="entry name" value="MlrC_N"/>
</dbReference>
<dbReference type="Pfam" id="PF07171">
    <property type="entry name" value="MlrC_C"/>
    <property type="match status" value="1"/>
</dbReference>
<feature type="domain" description="Microcystin LR degradation protein MlrC C-terminal" evidence="1">
    <location>
        <begin position="320"/>
        <end position="483"/>
    </location>
</feature>
<feature type="domain" description="Microcystin LR degradation protein MlrC N-terminal" evidence="2">
    <location>
        <begin position="9"/>
        <end position="296"/>
    </location>
</feature>
<proteinExistence type="predicted"/>
<accession>A0ABY4AKB6</accession>
<dbReference type="RefSeq" id="WP_243479122.1">
    <property type="nucleotide sequence ID" value="NZ_CP063982.1"/>
</dbReference>
<name>A0ABY4AKB6_9BURK</name>
<dbReference type="Pfam" id="PF07364">
    <property type="entry name" value="DUF1485"/>
    <property type="match status" value="1"/>
</dbReference>
<keyword evidence="4" id="KW-1185">Reference proteome</keyword>
<evidence type="ECO:0000259" key="1">
    <source>
        <dbReference type="Pfam" id="PF07171"/>
    </source>
</evidence>
<sequence>MKSDRKPWRIALAGFHLESASFLPQISTLEDFETGTTRGDDILQAYRDTNTVMGGFIHVCEQCEVKMVPLVYSFLGALGPASDEAVQAFADEISLGVAKQTVDGVLLHLHGACWAQGFEDVERYFIERLRQQVGTDLPVVVAFDYHGNLDHASIAQLDAAYAYRLSPHTDMGQTGERAARGLMRILETGQRPGMAIEKPGLIVPSIFSATALEPLASIIKAARTKEVELDATVDISIMAGFSYADSHNTGFSVIVVSEHGQAHAQSLASAFSDLIKKQRAELYAPEPVLKVDEAIPIALEISPKTGHPVVLLEHADRINDSSYVLNALLDHQAPSAYVPFLLDPAAANLANEAGVGAEVDIELGGWSSDRAGARRTHRATVLQCGPKSYKVSGQMMQGQHVDLGMTALVQIGHVYVSVVSKYAFTVDEDVYKVFGLSINDFDMVVLRSKTHFRQFFEKVATRIIIVDTPDYGPADLMTIPYARLNTANVYPHSEV</sequence>
<organism evidence="3 4">
    <name type="scientific">Orrella daihaiensis</name>
    <dbReference type="NCBI Taxonomy" id="2782176"/>
    <lineage>
        <taxon>Bacteria</taxon>
        <taxon>Pseudomonadati</taxon>
        <taxon>Pseudomonadota</taxon>
        <taxon>Betaproteobacteria</taxon>
        <taxon>Burkholderiales</taxon>
        <taxon>Alcaligenaceae</taxon>
        <taxon>Orrella</taxon>
    </lineage>
</organism>
<gene>
    <name evidence="3" type="ORF">DHf2319_01905</name>
</gene>